<evidence type="ECO:0000313" key="2">
    <source>
        <dbReference type="EMBL" id="VAV90969.1"/>
    </source>
</evidence>
<accession>A0A3B0RG19</accession>
<reference evidence="2" key="1">
    <citation type="submission" date="2018-06" db="EMBL/GenBank/DDBJ databases">
        <authorList>
            <person name="Zhirakovskaya E."/>
        </authorList>
    </citation>
    <scope>NUCLEOTIDE SEQUENCE</scope>
</reference>
<dbReference type="SUPFAM" id="SSF64518">
    <property type="entry name" value="Phase 1 flagellin"/>
    <property type="match status" value="1"/>
</dbReference>
<dbReference type="Pfam" id="PF00669">
    <property type="entry name" value="Flagellin_N"/>
    <property type="match status" value="1"/>
</dbReference>
<dbReference type="AlphaFoldDB" id="A0A3B0RG19"/>
<dbReference type="EMBL" id="UOEH01000052">
    <property type="protein sequence ID" value="VAV90969.1"/>
    <property type="molecule type" value="Genomic_DNA"/>
</dbReference>
<sequence length="126" mass="13327">MSSLLTNESSLIALTTLRSINKNLNMVQQQISTGKSVSNARDNASIWAVATVMQSDVDSFSAISDSLNLGASTVAVARGASEQVTSLLQEMKNLVVAAQEDNVDRAKIQTDVDQLTEQIDSIVGAA</sequence>
<proteinExistence type="predicted"/>
<organism evidence="2">
    <name type="scientific">hydrothermal vent metagenome</name>
    <dbReference type="NCBI Taxonomy" id="652676"/>
    <lineage>
        <taxon>unclassified sequences</taxon>
        <taxon>metagenomes</taxon>
        <taxon>ecological metagenomes</taxon>
    </lineage>
</organism>
<name>A0A3B0RG19_9ZZZZ</name>
<evidence type="ECO:0000259" key="1">
    <source>
        <dbReference type="Pfam" id="PF00669"/>
    </source>
</evidence>
<dbReference type="PANTHER" id="PTHR42792">
    <property type="entry name" value="FLAGELLIN"/>
    <property type="match status" value="1"/>
</dbReference>
<keyword evidence="2" id="KW-0282">Flagellum</keyword>
<keyword evidence="2" id="KW-0966">Cell projection</keyword>
<keyword evidence="2" id="KW-0969">Cilium</keyword>
<dbReference type="GO" id="GO:0005198">
    <property type="term" value="F:structural molecule activity"/>
    <property type="evidence" value="ECO:0007669"/>
    <property type="project" value="InterPro"/>
</dbReference>
<dbReference type="Gene3D" id="1.20.1330.10">
    <property type="entry name" value="f41 fragment of flagellin, N-terminal domain"/>
    <property type="match status" value="1"/>
</dbReference>
<feature type="domain" description="Flagellin N-terminal" evidence="1">
    <location>
        <begin position="6"/>
        <end position="123"/>
    </location>
</feature>
<dbReference type="InterPro" id="IPR001492">
    <property type="entry name" value="Flagellin"/>
</dbReference>
<gene>
    <name evidence="2" type="ORF">MNBD_ALPHA05-1917</name>
</gene>
<dbReference type="GO" id="GO:0009288">
    <property type="term" value="C:bacterial-type flagellum"/>
    <property type="evidence" value="ECO:0007669"/>
    <property type="project" value="InterPro"/>
</dbReference>
<dbReference type="PANTHER" id="PTHR42792:SF2">
    <property type="entry name" value="FLAGELLIN"/>
    <property type="match status" value="1"/>
</dbReference>
<feature type="non-terminal residue" evidence="2">
    <location>
        <position position="126"/>
    </location>
</feature>
<protein>
    <submittedName>
        <fullName evidence="2">Flagellin protein FlaA</fullName>
    </submittedName>
</protein>
<dbReference type="InterPro" id="IPR001029">
    <property type="entry name" value="Flagellin_N"/>
</dbReference>
<dbReference type="PRINTS" id="PR00207">
    <property type="entry name" value="FLAGELLIN"/>
</dbReference>